<comment type="pathway">
    <text evidence="2">Glycolipid biosynthesis; glycosylphosphatidylinositol-anchor biosynthesis.</text>
</comment>
<evidence type="ECO:0000256" key="6">
    <source>
        <dbReference type="ARBA" id="ARBA00022692"/>
    </source>
</evidence>
<evidence type="ECO:0000256" key="5">
    <source>
        <dbReference type="ARBA" id="ARBA00022679"/>
    </source>
</evidence>
<accession>A0ABW0NT47</accession>
<evidence type="ECO:0000256" key="4">
    <source>
        <dbReference type="ARBA" id="ARBA00022676"/>
    </source>
</evidence>
<keyword evidence="3" id="KW-0337">GPI-anchor biosynthesis</keyword>
<keyword evidence="9 10" id="KW-0472">Membrane</keyword>
<name>A0ABW0NT47_9MICO</name>
<dbReference type="RefSeq" id="WP_386739702.1">
    <property type="nucleotide sequence ID" value="NZ_JBHSMG010000001.1"/>
</dbReference>
<reference evidence="12" key="1">
    <citation type="journal article" date="2019" name="Int. J. Syst. Evol. Microbiol.">
        <title>The Global Catalogue of Microorganisms (GCM) 10K type strain sequencing project: providing services to taxonomists for standard genome sequencing and annotation.</title>
        <authorList>
            <consortium name="The Broad Institute Genomics Platform"/>
            <consortium name="The Broad Institute Genome Sequencing Center for Infectious Disease"/>
            <person name="Wu L."/>
            <person name="Ma J."/>
        </authorList>
    </citation>
    <scope>NUCLEOTIDE SEQUENCE [LARGE SCALE GENOMIC DNA]</scope>
    <source>
        <strain evidence="12">CGMCC 4.6997</strain>
    </source>
</reference>
<evidence type="ECO:0000256" key="8">
    <source>
        <dbReference type="ARBA" id="ARBA00022989"/>
    </source>
</evidence>
<evidence type="ECO:0000256" key="10">
    <source>
        <dbReference type="SAM" id="Phobius"/>
    </source>
</evidence>
<feature type="transmembrane region" description="Helical" evidence="10">
    <location>
        <begin position="127"/>
        <end position="149"/>
    </location>
</feature>
<feature type="transmembrane region" description="Helical" evidence="10">
    <location>
        <begin position="379"/>
        <end position="400"/>
    </location>
</feature>
<dbReference type="Pfam" id="PF04188">
    <property type="entry name" value="Mannosyl_trans2"/>
    <property type="match status" value="1"/>
</dbReference>
<feature type="transmembrane region" description="Helical" evidence="10">
    <location>
        <begin position="161"/>
        <end position="192"/>
    </location>
</feature>
<dbReference type="EMBL" id="JBHSMG010000001">
    <property type="protein sequence ID" value="MFC5502044.1"/>
    <property type="molecule type" value="Genomic_DNA"/>
</dbReference>
<keyword evidence="4 11" id="KW-0328">Glycosyltransferase</keyword>
<feature type="transmembrane region" description="Helical" evidence="10">
    <location>
        <begin position="198"/>
        <end position="220"/>
    </location>
</feature>
<feature type="transmembrane region" description="Helical" evidence="10">
    <location>
        <begin position="329"/>
        <end position="350"/>
    </location>
</feature>
<evidence type="ECO:0000256" key="2">
    <source>
        <dbReference type="ARBA" id="ARBA00004687"/>
    </source>
</evidence>
<dbReference type="PANTHER" id="PTHR12468">
    <property type="entry name" value="GPI MANNOSYLTRANSFERASE 2"/>
    <property type="match status" value="1"/>
</dbReference>
<keyword evidence="7" id="KW-0256">Endoplasmic reticulum</keyword>
<feature type="transmembrane region" description="Helical" evidence="10">
    <location>
        <begin position="306"/>
        <end position="323"/>
    </location>
</feature>
<comment type="caution">
    <text evidence="11">The sequence shown here is derived from an EMBL/GenBank/DDBJ whole genome shotgun (WGS) entry which is preliminary data.</text>
</comment>
<comment type="subcellular location">
    <subcellularLocation>
        <location evidence="1">Endoplasmic reticulum membrane</location>
        <topology evidence="1">Multi-pass membrane protein</topology>
    </subcellularLocation>
</comment>
<keyword evidence="12" id="KW-1185">Reference proteome</keyword>
<proteinExistence type="predicted"/>
<feature type="transmembrane region" description="Helical" evidence="10">
    <location>
        <begin position="241"/>
        <end position="261"/>
    </location>
</feature>
<evidence type="ECO:0000256" key="7">
    <source>
        <dbReference type="ARBA" id="ARBA00022824"/>
    </source>
</evidence>
<sequence length="402" mass="44637">MTNAVANGVGSRLLSLRFRGRAVPVTVVLLLGYLVARLLTTGFLAVFWAAASTGHWSTAHYDGGPGFLGFLSSWDSRWYERIALHGYPSTLPVDEVGDVKQSTWAFFPVFPVIVRGLTLLTGLDFKLASIAVAVLFGAGATVALHRVLLIRFRRTQALWGALFFAFSPFSFLLQVGYAESTFLCFLFIAIWFMMHRRYLAMLPFALVASFTHPGALALAAAIGFQGLHRLWRRHPIANREWITGCVAIAVIVAAALAWPVIVSTTTGDPSGYFDTELSWWRQYLGRVVFVPFTPFFLFYGALWGPIGYVVVAVVLAAIGFWMTRRSTRVYGADLWTFAASYMAYLVAVFLPTQSLLRQLLPLSPLLGHPGLSRTRRRRLITLAAFIASQPIAIYVLWVVYPP</sequence>
<organism evidence="11 12">
    <name type="scientific">Lysinimonas soli</name>
    <dbReference type="NCBI Taxonomy" id="1074233"/>
    <lineage>
        <taxon>Bacteria</taxon>
        <taxon>Bacillati</taxon>
        <taxon>Actinomycetota</taxon>
        <taxon>Actinomycetes</taxon>
        <taxon>Micrococcales</taxon>
        <taxon>Microbacteriaceae</taxon>
        <taxon>Lysinimonas</taxon>
    </lineage>
</organism>
<keyword evidence="6 10" id="KW-0812">Transmembrane</keyword>
<evidence type="ECO:0000256" key="9">
    <source>
        <dbReference type="ARBA" id="ARBA00023136"/>
    </source>
</evidence>
<dbReference type="GO" id="GO:0016757">
    <property type="term" value="F:glycosyltransferase activity"/>
    <property type="evidence" value="ECO:0007669"/>
    <property type="project" value="UniProtKB-KW"/>
</dbReference>
<evidence type="ECO:0000256" key="1">
    <source>
        <dbReference type="ARBA" id="ARBA00004477"/>
    </source>
</evidence>
<gene>
    <name evidence="11" type="ORF">ACFPJ4_07305</name>
</gene>
<keyword evidence="5" id="KW-0808">Transferase</keyword>
<feature type="transmembrane region" description="Helical" evidence="10">
    <location>
        <begin position="22"/>
        <end position="51"/>
    </location>
</feature>
<dbReference type="Proteomes" id="UP001596039">
    <property type="component" value="Unassembled WGS sequence"/>
</dbReference>
<dbReference type="InterPro" id="IPR007315">
    <property type="entry name" value="PIG-V/Gpi18"/>
</dbReference>
<keyword evidence="8 10" id="KW-1133">Transmembrane helix</keyword>
<evidence type="ECO:0000313" key="12">
    <source>
        <dbReference type="Proteomes" id="UP001596039"/>
    </source>
</evidence>
<evidence type="ECO:0000256" key="3">
    <source>
        <dbReference type="ARBA" id="ARBA00022502"/>
    </source>
</evidence>
<protein>
    <submittedName>
        <fullName evidence="11">Mannosyltransferase family protein</fullName>
    </submittedName>
</protein>
<evidence type="ECO:0000313" key="11">
    <source>
        <dbReference type="EMBL" id="MFC5502044.1"/>
    </source>
</evidence>
<dbReference type="PANTHER" id="PTHR12468:SF2">
    <property type="entry name" value="GPI MANNOSYLTRANSFERASE 2"/>
    <property type="match status" value="1"/>
</dbReference>